<dbReference type="Proteomes" id="UP000552097">
    <property type="component" value="Unassembled WGS sequence"/>
</dbReference>
<organism evidence="2 3">
    <name type="scientific">Saccharothrix ecbatanensis</name>
    <dbReference type="NCBI Taxonomy" id="1105145"/>
    <lineage>
        <taxon>Bacteria</taxon>
        <taxon>Bacillati</taxon>
        <taxon>Actinomycetota</taxon>
        <taxon>Actinomycetes</taxon>
        <taxon>Pseudonocardiales</taxon>
        <taxon>Pseudonocardiaceae</taxon>
        <taxon>Saccharothrix</taxon>
    </lineage>
</organism>
<evidence type="ECO:0000313" key="2">
    <source>
        <dbReference type="EMBL" id="MBB5801999.1"/>
    </source>
</evidence>
<evidence type="ECO:0000256" key="1">
    <source>
        <dbReference type="PIRSR" id="PIRSR607822-1"/>
    </source>
</evidence>
<dbReference type="PRINTS" id="PR01950">
    <property type="entry name" value="LANCSUPER"/>
</dbReference>
<proteinExistence type="predicted"/>
<dbReference type="Pfam" id="PF05147">
    <property type="entry name" value="LANC_like"/>
    <property type="match status" value="1"/>
</dbReference>
<accession>A0A7W9HHL6</accession>
<dbReference type="GO" id="GO:0005975">
    <property type="term" value="P:carbohydrate metabolic process"/>
    <property type="evidence" value="ECO:0007669"/>
    <property type="project" value="InterPro"/>
</dbReference>
<protein>
    <submittedName>
        <fullName evidence="2">Lantibiotic modifying enzyme</fullName>
    </submittedName>
</protein>
<feature type="binding site" evidence="1">
    <location>
        <position position="224"/>
    </location>
    <ligand>
        <name>Zn(2+)</name>
        <dbReference type="ChEBI" id="CHEBI:29105"/>
    </ligand>
</feature>
<name>A0A7W9HHL6_9PSEU</name>
<dbReference type="InterPro" id="IPR007822">
    <property type="entry name" value="LANC-like"/>
</dbReference>
<dbReference type="SUPFAM" id="SSF158745">
    <property type="entry name" value="LanC-like"/>
    <property type="match status" value="1"/>
</dbReference>
<dbReference type="SMART" id="SM01260">
    <property type="entry name" value="LANC_like"/>
    <property type="match status" value="1"/>
</dbReference>
<dbReference type="GO" id="GO:0031179">
    <property type="term" value="P:peptide modification"/>
    <property type="evidence" value="ECO:0007669"/>
    <property type="project" value="InterPro"/>
</dbReference>
<gene>
    <name evidence="2" type="ORF">F4560_001767</name>
</gene>
<dbReference type="RefSeq" id="WP_184918440.1">
    <property type="nucleotide sequence ID" value="NZ_JACHMO010000001.1"/>
</dbReference>
<dbReference type="EMBL" id="JACHMO010000001">
    <property type="protein sequence ID" value="MBB5801999.1"/>
    <property type="molecule type" value="Genomic_DNA"/>
</dbReference>
<dbReference type="GO" id="GO:0046872">
    <property type="term" value="F:metal ion binding"/>
    <property type="evidence" value="ECO:0007669"/>
    <property type="project" value="UniProtKB-KW"/>
</dbReference>
<evidence type="ECO:0000313" key="3">
    <source>
        <dbReference type="Proteomes" id="UP000552097"/>
    </source>
</evidence>
<dbReference type="InterPro" id="IPR012341">
    <property type="entry name" value="6hp_glycosidase-like_sf"/>
</dbReference>
<reference evidence="2 3" key="1">
    <citation type="submission" date="2020-08" db="EMBL/GenBank/DDBJ databases">
        <title>Sequencing the genomes of 1000 actinobacteria strains.</title>
        <authorList>
            <person name="Klenk H.-P."/>
        </authorList>
    </citation>
    <scope>NUCLEOTIDE SEQUENCE [LARGE SCALE GENOMIC DNA]</scope>
    <source>
        <strain evidence="2 3">DSM 45486</strain>
    </source>
</reference>
<keyword evidence="1" id="KW-0862">Zinc</keyword>
<dbReference type="Gene3D" id="1.50.10.10">
    <property type="match status" value="1"/>
</dbReference>
<keyword evidence="1" id="KW-0479">Metal-binding</keyword>
<dbReference type="PRINTS" id="PR01955">
    <property type="entry name" value="LANCFRANKIA"/>
</dbReference>
<feature type="binding site" evidence="1">
    <location>
        <position position="281"/>
    </location>
    <ligand>
        <name>Zn(2+)</name>
        <dbReference type="ChEBI" id="CHEBI:29105"/>
    </ligand>
</feature>
<sequence length="371" mass="38348">MTAMETATRLAERICDEARWHGESCDWLDATGRALDVDLYEGSAGIAWFLAQHAALTGSERSAQTAAAAARSVPGKVAARPTPRRGLFEGDLGALWAVGEVGTLIGDAELVDRARALIPDVRRRLDRADPGIDLVGGGAGDVLAMIGLTGSAVAEADLINAETAVHHVGMAHGLSGLACALLEVHSVTGTPAYRSRAMEAFSAERAWFDPEACAWGRTASTSWCNGSAGIGLARLRAVELAPEPHLRAEAGAALASVHASVAASLSGRRTTTWEQANFSVCHGLMGAADLLVQAAVVLGVPEHLRAAERVVDHGVATANAHGRWACGTTTGAETVGLFLGLAGIGAVCLRVAHPGRVPPVGLPVRAYSMSE</sequence>
<feature type="binding site" evidence="1">
    <location>
        <position position="282"/>
    </location>
    <ligand>
        <name>Zn(2+)</name>
        <dbReference type="ChEBI" id="CHEBI:29105"/>
    </ligand>
</feature>
<keyword evidence="3" id="KW-1185">Reference proteome</keyword>
<dbReference type="AlphaFoldDB" id="A0A7W9HHL6"/>
<comment type="caution">
    <text evidence="2">The sequence shown here is derived from an EMBL/GenBank/DDBJ whole genome shotgun (WGS) entry which is preliminary data.</text>
</comment>